<sequence length="223" mass="23426">MRTFFVTYTAFAFIALTSFSCTKAQTTAKNPDLPDFQYNLTVKTEPERISLCDANKGFCQTNCGGPEKAPMNFCNSTTMGWGCGCIDKVPDYLGYQWPINYAHCIGSGEACKEACGLPKVLPDNKPKCNNACIAEYSQLCGTPKQPPAYYNVADIATVPTYAPPVEGAKGGNSTDGKTGNGGSNGGDSGSDSESKKSDASSLNGHVGNAAVALAIVFSGMSLF</sequence>
<dbReference type="OrthoDB" id="1708823at2759"/>
<organism evidence="4 5">
    <name type="scientific">Funneliformis caledonium</name>
    <dbReference type="NCBI Taxonomy" id="1117310"/>
    <lineage>
        <taxon>Eukaryota</taxon>
        <taxon>Fungi</taxon>
        <taxon>Fungi incertae sedis</taxon>
        <taxon>Mucoromycota</taxon>
        <taxon>Glomeromycotina</taxon>
        <taxon>Glomeromycetes</taxon>
        <taxon>Glomerales</taxon>
        <taxon>Glomeraceae</taxon>
        <taxon>Funneliformis</taxon>
    </lineage>
</organism>
<dbReference type="AlphaFoldDB" id="A0A9N9FV33"/>
<feature type="signal peptide" evidence="2">
    <location>
        <begin position="1"/>
        <end position="24"/>
    </location>
</feature>
<comment type="caution">
    <text evidence="4">The sequence shown here is derived from an EMBL/GenBank/DDBJ whole genome shotgun (WGS) entry which is preliminary data.</text>
</comment>
<feature type="chain" id="PRO_5040164016" evidence="2">
    <location>
        <begin position="25"/>
        <end position="223"/>
    </location>
</feature>
<evidence type="ECO:0000313" key="5">
    <source>
        <dbReference type="Proteomes" id="UP000789570"/>
    </source>
</evidence>
<dbReference type="EMBL" id="CAJVPQ010001555">
    <property type="protein sequence ID" value="CAG8558380.1"/>
    <property type="molecule type" value="Genomic_DNA"/>
</dbReference>
<evidence type="ECO:0000256" key="2">
    <source>
        <dbReference type="SAM" id="SignalP"/>
    </source>
</evidence>
<evidence type="ECO:0000313" key="4">
    <source>
        <dbReference type="EMBL" id="CAG8558380.1"/>
    </source>
</evidence>
<protein>
    <submittedName>
        <fullName evidence="4">7237_t:CDS:1</fullName>
    </submittedName>
</protein>
<feature type="region of interest" description="Disordered" evidence="1">
    <location>
        <begin position="164"/>
        <end position="202"/>
    </location>
</feature>
<dbReference type="PROSITE" id="PS51257">
    <property type="entry name" value="PROKAR_LIPOPROTEIN"/>
    <property type="match status" value="1"/>
</dbReference>
<proteinExistence type="predicted"/>
<keyword evidence="5" id="KW-1185">Reference proteome</keyword>
<evidence type="ECO:0000259" key="3">
    <source>
        <dbReference type="Pfam" id="PF24808"/>
    </source>
</evidence>
<feature type="compositionally biased region" description="Gly residues" evidence="1">
    <location>
        <begin position="178"/>
        <end position="188"/>
    </location>
</feature>
<gene>
    <name evidence="4" type="ORF">FCALED_LOCUS6471</name>
</gene>
<name>A0A9N9FV33_9GLOM</name>
<keyword evidence="2" id="KW-0732">Signal</keyword>
<dbReference type="InterPro" id="IPR056124">
    <property type="entry name" value="DUF7707"/>
</dbReference>
<dbReference type="Pfam" id="PF24808">
    <property type="entry name" value="DUF7707"/>
    <property type="match status" value="1"/>
</dbReference>
<evidence type="ECO:0000256" key="1">
    <source>
        <dbReference type="SAM" id="MobiDB-lite"/>
    </source>
</evidence>
<feature type="domain" description="DUF7707" evidence="3">
    <location>
        <begin position="46"/>
        <end position="142"/>
    </location>
</feature>
<reference evidence="4" key="1">
    <citation type="submission" date="2021-06" db="EMBL/GenBank/DDBJ databases">
        <authorList>
            <person name="Kallberg Y."/>
            <person name="Tangrot J."/>
            <person name="Rosling A."/>
        </authorList>
    </citation>
    <scope>NUCLEOTIDE SEQUENCE</scope>
    <source>
        <strain evidence="4">UK204</strain>
    </source>
</reference>
<dbReference type="Proteomes" id="UP000789570">
    <property type="component" value="Unassembled WGS sequence"/>
</dbReference>
<accession>A0A9N9FV33</accession>